<reference evidence="2 3" key="1">
    <citation type="journal article" date="2019" name="bioRxiv">
        <title>Bacteria contribute to plant secondary compound degradation in a generalist herbivore system.</title>
        <authorList>
            <person name="Francoeur C.B."/>
            <person name="Khadempour L."/>
            <person name="Moreira-Soto R.D."/>
            <person name="Gotting K."/>
            <person name="Book A.J."/>
            <person name="Pinto-Tomas A.A."/>
            <person name="Keefover-Ring K."/>
            <person name="Currie C.R."/>
        </authorList>
    </citation>
    <scope>NUCLEOTIDE SEQUENCE [LARGE SCALE GENOMIC DNA]</scope>
    <source>
        <strain evidence="2 3">Acro-805</strain>
    </source>
</reference>
<keyword evidence="3" id="KW-1185">Reference proteome</keyword>
<sequence length="131" mass="14620">MINMKKFIMVFLVPLLASCIGPGDKGIINEPAHATFRDNQLCVMVPIQDPIYLSTIQFAGSDDSAFRKVLPPYSVMVQKGDCLPNFDFKFNENVNYTLYYSLIEVGTQNIKYYSVGFSLTGQHVLLSPGAK</sequence>
<dbReference type="InterPro" id="IPR055903">
    <property type="entry name" value="DUF7480"/>
</dbReference>
<proteinExistence type="predicted"/>
<organism evidence="2 3">
    <name type="scientific">Candidatus Pantoea formicae</name>
    <dbReference type="NCBI Taxonomy" id="2608355"/>
    <lineage>
        <taxon>Bacteria</taxon>
        <taxon>Pseudomonadati</taxon>
        <taxon>Pseudomonadota</taxon>
        <taxon>Gammaproteobacteria</taxon>
        <taxon>Enterobacterales</taxon>
        <taxon>Erwiniaceae</taxon>
        <taxon>Pantoea</taxon>
    </lineage>
</organism>
<evidence type="ECO:0000259" key="1">
    <source>
        <dbReference type="Pfam" id="PF24295"/>
    </source>
</evidence>
<accession>A0ABX0QWG0</accession>
<dbReference type="PROSITE" id="PS51257">
    <property type="entry name" value="PROKAR_LIPOPROTEIN"/>
    <property type="match status" value="1"/>
</dbReference>
<dbReference type="NCBIfam" id="NF045617">
    <property type="entry name" value="mostly_LP"/>
    <property type="match status" value="1"/>
</dbReference>
<feature type="domain" description="DUF7480" evidence="1">
    <location>
        <begin position="30"/>
        <end position="120"/>
    </location>
</feature>
<dbReference type="Pfam" id="PF24295">
    <property type="entry name" value="DUF7480"/>
    <property type="match status" value="1"/>
</dbReference>
<dbReference type="Proteomes" id="UP000780690">
    <property type="component" value="Unassembled WGS sequence"/>
</dbReference>
<dbReference type="EMBL" id="VWXD01000004">
    <property type="protein sequence ID" value="NIF01220.1"/>
    <property type="molecule type" value="Genomic_DNA"/>
</dbReference>
<comment type="caution">
    <text evidence="2">The sequence shown here is derived from an EMBL/GenBank/DDBJ whole genome shotgun (WGS) entry which is preliminary data.</text>
</comment>
<gene>
    <name evidence="2" type="ORF">F3J38_14295</name>
</gene>
<protein>
    <recommendedName>
        <fullName evidence="1">DUF7480 domain-containing protein</fullName>
    </recommendedName>
</protein>
<dbReference type="InterPro" id="IPR054657">
    <property type="entry name" value="T6SS_periplasmic_put"/>
</dbReference>
<evidence type="ECO:0000313" key="2">
    <source>
        <dbReference type="EMBL" id="NIF01220.1"/>
    </source>
</evidence>
<name>A0ABX0QWG0_9GAMM</name>
<evidence type="ECO:0000313" key="3">
    <source>
        <dbReference type="Proteomes" id="UP000780690"/>
    </source>
</evidence>